<dbReference type="Gene3D" id="3.30.390.50">
    <property type="entry name" value="CO dehydrogenase flavoprotein, C-terminal domain"/>
    <property type="match status" value="1"/>
</dbReference>
<dbReference type="InterPro" id="IPR036318">
    <property type="entry name" value="FAD-bd_PCMH-like_sf"/>
</dbReference>
<dbReference type="EMBL" id="JAQFWP010000006">
    <property type="protein sequence ID" value="MDA2803860.1"/>
    <property type="molecule type" value="Genomic_DNA"/>
</dbReference>
<evidence type="ECO:0000256" key="2">
    <source>
        <dbReference type="ARBA" id="ARBA00022827"/>
    </source>
</evidence>
<sequence>MDFLRPSTLEEALAAKSAHPDAVPIMGGTDVMVELNFDKHRPGALIDLTRVPELAAWGPEGDGVRLGAGVPYTRIIAELGERAPALAQASRSVASPQIRNRGTVGGNLGGASPAGESHPVLLATDAVIELASVRGTRRVPAREFYLGLRRTARQDDELITAVLLPRPAGPQHFSKIGTRNAMVIAVANFSLALDAGTRTVGTGLGSVAPTPVRAEEAEEFLAGEFDWDGGAVLDEAVVRRFGELVSSVARPIDDQRGSADYRRHAVGVMARRALSWSVTDYRKSLQDPRGDARCA</sequence>
<proteinExistence type="predicted"/>
<dbReference type="Gene3D" id="3.30.43.10">
    <property type="entry name" value="Uridine Diphospho-n-acetylenolpyruvylglucosamine Reductase, domain 2"/>
    <property type="match status" value="1"/>
</dbReference>
<keyword evidence="1" id="KW-0285">Flavoprotein</keyword>
<dbReference type="RefSeq" id="WP_270676349.1">
    <property type="nucleotide sequence ID" value="NZ_JAQFWP010000006.1"/>
</dbReference>
<dbReference type="InterPro" id="IPR016166">
    <property type="entry name" value="FAD-bd_PCMH"/>
</dbReference>
<dbReference type="Proteomes" id="UP001165685">
    <property type="component" value="Unassembled WGS sequence"/>
</dbReference>
<dbReference type="Pfam" id="PF00941">
    <property type="entry name" value="FAD_binding_5"/>
    <property type="match status" value="1"/>
</dbReference>
<gene>
    <name evidence="5" type="ORF">O4U47_05000</name>
</gene>
<name>A0ABT4TGM0_9ACTN</name>
<dbReference type="SMART" id="SM01092">
    <property type="entry name" value="CO_deh_flav_C"/>
    <property type="match status" value="1"/>
</dbReference>
<dbReference type="Gene3D" id="3.30.465.10">
    <property type="match status" value="1"/>
</dbReference>
<protein>
    <submittedName>
        <fullName evidence="5">Xanthine dehydrogenase family protein subunit M</fullName>
    </submittedName>
</protein>
<evidence type="ECO:0000313" key="5">
    <source>
        <dbReference type="EMBL" id="MDA2803860.1"/>
    </source>
</evidence>
<comment type="caution">
    <text evidence="5">The sequence shown here is derived from an EMBL/GenBank/DDBJ whole genome shotgun (WGS) entry which is preliminary data.</text>
</comment>
<keyword evidence="6" id="KW-1185">Reference proteome</keyword>
<dbReference type="SUPFAM" id="SSF55447">
    <property type="entry name" value="CO dehydrogenase flavoprotein C-terminal domain-like"/>
    <property type="match status" value="1"/>
</dbReference>
<dbReference type="InterPro" id="IPR016167">
    <property type="entry name" value="FAD-bd_PCMH_sub1"/>
</dbReference>
<feature type="domain" description="FAD-binding PCMH-type" evidence="4">
    <location>
        <begin position="1"/>
        <end position="169"/>
    </location>
</feature>
<dbReference type="InterPro" id="IPR005107">
    <property type="entry name" value="CO_DH_flav_C"/>
</dbReference>
<keyword evidence="3" id="KW-0560">Oxidoreductase</keyword>
<dbReference type="PANTHER" id="PTHR42659">
    <property type="entry name" value="XANTHINE DEHYDROGENASE SUBUNIT C-RELATED"/>
    <property type="match status" value="1"/>
</dbReference>
<reference evidence="5" key="1">
    <citation type="submission" date="2023-01" db="EMBL/GenBank/DDBJ databases">
        <title>Draft genome sequence of Nocardiopsis sp. LSu2-4 isolated from halophytes.</title>
        <authorList>
            <person name="Duangmal K."/>
            <person name="Chantavorakit T."/>
        </authorList>
    </citation>
    <scope>NUCLEOTIDE SEQUENCE</scope>
    <source>
        <strain evidence="5">LSu2-4</strain>
    </source>
</reference>
<dbReference type="InterPro" id="IPR002346">
    <property type="entry name" value="Mopterin_DH_FAD-bd"/>
</dbReference>
<accession>A0ABT4TGM0</accession>
<dbReference type="InterPro" id="IPR016169">
    <property type="entry name" value="FAD-bd_PCMH_sub2"/>
</dbReference>
<evidence type="ECO:0000256" key="1">
    <source>
        <dbReference type="ARBA" id="ARBA00022630"/>
    </source>
</evidence>
<dbReference type="Pfam" id="PF03450">
    <property type="entry name" value="CO_deh_flav_C"/>
    <property type="match status" value="1"/>
</dbReference>
<evidence type="ECO:0000313" key="6">
    <source>
        <dbReference type="Proteomes" id="UP001165685"/>
    </source>
</evidence>
<dbReference type="InterPro" id="IPR051312">
    <property type="entry name" value="Diverse_Substr_Oxidored"/>
</dbReference>
<organism evidence="5 6">
    <name type="scientific">Nocardiopsis suaedae</name>
    <dbReference type="NCBI Taxonomy" id="3018444"/>
    <lineage>
        <taxon>Bacteria</taxon>
        <taxon>Bacillati</taxon>
        <taxon>Actinomycetota</taxon>
        <taxon>Actinomycetes</taxon>
        <taxon>Streptosporangiales</taxon>
        <taxon>Nocardiopsidaceae</taxon>
        <taxon>Nocardiopsis</taxon>
    </lineage>
</organism>
<dbReference type="InterPro" id="IPR036683">
    <property type="entry name" value="CO_DH_flav_C_dom_sf"/>
</dbReference>
<keyword evidence="2" id="KW-0274">FAD</keyword>
<dbReference type="SUPFAM" id="SSF56176">
    <property type="entry name" value="FAD-binding/transporter-associated domain-like"/>
    <property type="match status" value="1"/>
</dbReference>
<evidence type="ECO:0000259" key="4">
    <source>
        <dbReference type="PROSITE" id="PS51387"/>
    </source>
</evidence>
<dbReference type="PANTHER" id="PTHR42659:SF2">
    <property type="entry name" value="XANTHINE DEHYDROGENASE SUBUNIT C-RELATED"/>
    <property type="match status" value="1"/>
</dbReference>
<dbReference type="PROSITE" id="PS51387">
    <property type="entry name" value="FAD_PCMH"/>
    <property type="match status" value="1"/>
</dbReference>
<evidence type="ECO:0000256" key="3">
    <source>
        <dbReference type="ARBA" id="ARBA00023002"/>
    </source>
</evidence>